<dbReference type="InterPro" id="IPR015797">
    <property type="entry name" value="NUDIX_hydrolase-like_dom_sf"/>
</dbReference>
<dbReference type="InterPro" id="IPR000086">
    <property type="entry name" value="NUDIX_hydrolase_dom"/>
</dbReference>
<dbReference type="GO" id="GO:0019677">
    <property type="term" value="P:NAD+ catabolic process"/>
    <property type="evidence" value="ECO:0007669"/>
    <property type="project" value="TreeGrafter"/>
</dbReference>
<reference evidence="12 13" key="1">
    <citation type="submission" date="2016-11" db="EMBL/GenBank/DDBJ databases">
        <authorList>
            <person name="Jaros S."/>
            <person name="Januszkiewicz K."/>
            <person name="Wedrychowicz H."/>
        </authorList>
    </citation>
    <scope>NUCLEOTIDE SEQUENCE [LARGE SCALE GENOMIC DNA]</scope>
    <source>
        <strain evidence="12 13">HD4</strain>
    </source>
</reference>
<dbReference type="InterPro" id="IPR049734">
    <property type="entry name" value="NudC-like_C"/>
</dbReference>
<dbReference type="GO" id="GO:0005829">
    <property type="term" value="C:cytosol"/>
    <property type="evidence" value="ECO:0007669"/>
    <property type="project" value="TreeGrafter"/>
</dbReference>
<gene>
    <name evidence="12" type="ORF">SAMN05216582_1384</name>
</gene>
<dbReference type="OrthoDB" id="9787476at2"/>
<dbReference type="GO" id="GO:0006742">
    <property type="term" value="P:NADP+ catabolic process"/>
    <property type="evidence" value="ECO:0007669"/>
    <property type="project" value="TreeGrafter"/>
</dbReference>
<comment type="catalytic activity">
    <reaction evidence="9">
        <text>a 5'-end NAD(+)-phospho-ribonucleoside in mRNA + H2O = a 5'-end phospho-adenosine-phospho-ribonucleoside in mRNA + beta-nicotinamide D-ribonucleotide + 2 H(+)</text>
        <dbReference type="Rhea" id="RHEA:60876"/>
        <dbReference type="Rhea" id="RHEA-COMP:15698"/>
        <dbReference type="Rhea" id="RHEA-COMP:15719"/>
        <dbReference type="ChEBI" id="CHEBI:14649"/>
        <dbReference type="ChEBI" id="CHEBI:15377"/>
        <dbReference type="ChEBI" id="CHEBI:15378"/>
        <dbReference type="ChEBI" id="CHEBI:144029"/>
        <dbReference type="ChEBI" id="CHEBI:144051"/>
    </reaction>
    <physiologicalReaction direction="left-to-right" evidence="9">
        <dbReference type="Rhea" id="RHEA:60877"/>
    </physiologicalReaction>
</comment>
<name>A0A1M6XJP7_SELRU</name>
<evidence type="ECO:0000256" key="7">
    <source>
        <dbReference type="ARBA" id="ARBA00022842"/>
    </source>
</evidence>
<dbReference type="PROSITE" id="PS00893">
    <property type="entry name" value="NUDIX_BOX"/>
    <property type="match status" value="1"/>
</dbReference>
<dbReference type="Pfam" id="PF09297">
    <property type="entry name" value="Zn_ribbon_NUD"/>
    <property type="match status" value="1"/>
</dbReference>
<dbReference type="NCBIfam" id="NF001299">
    <property type="entry name" value="PRK00241.1"/>
    <property type="match status" value="1"/>
</dbReference>
<evidence type="ECO:0000256" key="10">
    <source>
        <dbReference type="RuleBase" id="RU003476"/>
    </source>
</evidence>
<dbReference type="Pfam" id="PF00293">
    <property type="entry name" value="NUDIX"/>
    <property type="match status" value="1"/>
</dbReference>
<comment type="cofactor">
    <cofactor evidence="1">
        <name>Mg(2+)</name>
        <dbReference type="ChEBI" id="CHEBI:18420"/>
    </cofactor>
</comment>
<evidence type="ECO:0000256" key="6">
    <source>
        <dbReference type="ARBA" id="ARBA00022801"/>
    </source>
</evidence>
<evidence type="ECO:0000259" key="11">
    <source>
        <dbReference type="PROSITE" id="PS51462"/>
    </source>
</evidence>
<dbReference type="EC" id="3.6.1.22" evidence="4"/>
<organism evidence="12 13">
    <name type="scientific">Selenomonas ruminantium</name>
    <dbReference type="NCBI Taxonomy" id="971"/>
    <lineage>
        <taxon>Bacteria</taxon>
        <taxon>Bacillati</taxon>
        <taxon>Bacillota</taxon>
        <taxon>Negativicutes</taxon>
        <taxon>Selenomonadales</taxon>
        <taxon>Selenomonadaceae</taxon>
        <taxon>Selenomonas</taxon>
    </lineage>
</organism>
<evidence type="ECO:0000256" key="1">
    <source>
        <dbReference type="ARBA" id="ARBA00001946"/>
    </source>
</evidence>
<evidence type="ECO:0000256" key="5">
    <source>
        <dbReference type="ARBA" id="ARBA00022723"/>
    </source>
</evidence>
<keyword evidence="7" id="KW-0460">Magnesium</keyword>
<dbReference type="SUPFAM" id="SSF55811">
    <property type="entry name" value="Nudix"/>
    <property type="match status" value="1"/>
</dbReference>
<evidence type="ECO:0000256" key="8">
    <source>
        <dbReference type="ARBA" id="ARBA00023027"/>
    </source>
</evidence>
<dbReference type="Proteomes" id="UP000184263">
    <property type="component" value="Unassembled WGS sequence"/>
</dbReference>
<keyword evidence="6 10" id="KW-0378">Hydrolase</keyword>
<dbReference type="GO" id="GO:0035529">
    <property type="term" value="F:NADH pyrophosphatase activity"/>
    <property type="evidence" value="ECO:0007669"/>
    <property type="project" value="TreeGrafter"/>
</dbReference>
<dbReference type="EMBL" id="FRBC01000038">
    <property type="protein sequence ID" value="SHL06171.1"/>
    <property type="molecule type" value="Genomic_DNA"/>
</dbReference>
<protein>
    <recommendedName>
        <fullName evidence="4">NAD(+) diphosphatase</fullName>
        <ecNumber evidence="4">3.6.1.22</ecNumber>
    </recommendedName>
</protein>
<dbReference type="GO" id="GO:0046872">
    <property type="term" value="F:metal ion binding"/>
    <property type="evidence" value="ECO:0007669"/>
    <property type="project" value="UniProtKB-KW"/>
</dbReference>
<evidence type="ECO:0000256" key="3">
    <source>
        <dbReference type="ARBA" id="ARBA00009595"/>
    </source>
</evidence>
<evidence type="ECO:0000256" key="2">
    <source>
        <dbReference type="ARBA" id="ARBA00001947"/>
    </source>
</evidence>
<dbReference type="InterPro" id="IPR020476">
    <property type="entry name" value="Nudix_hydrolase"/>
</dbReference>
<dbReference type="InterPro" id="IPR015376">
    <property type="entry name" value="Znr_NADH_PPase"/>
</dbReference>
<dbReference type="Gene3D" id="3.90.79.20">
    <property type="match status" value="1"/>
</dbReference>
<dbReference type="Gene3D" id="3.90.79.10">
    <property type="entry name" value="Nucleoside Triphosphate Pyrophosphohydrolase"/>
    <property type="match status" value="1"/>
</dbReference>
<evidence type="ECO:0000256" key="9">
    <source>
        <dbReference type="ARBA" id="ARBA00023679"/>
    </source>
</evidence>
<dbReference type="PANTHER" id="PTHR42904">
    <property type="entry name" value="NUDIX HYDROLASE, NUDC SUBFAMILY"/>
    <property type="match status" value="1"/>
</dbReference>
<comment type="cofactor">
    <cofactor evidence="2">
        <name>Zn(2+)</name>
        <dbReference type="ChEBI" id="CHEBI:29105"/>
    </cofactor>
</comment>
<accession>A0A1M6XJP7</accession>
<evidence type="ECO:0000313" key="13">
    <source>
        <dbReference type="Proteomes" id="UP000184263"/>
    </source>
</evidence>
<keyword evidence="8" id="KW-0520">NAD</keyword>
<dbReference type="CDD" id="cd03429">
    <property type="entry name" value="NUDIX_NADH_pyrophosphatase_Nudt13"/>
    <property type="match status" value="1"/>
</dbReference>
<keyword evidence="5" id="KW-0479">Metal-binding</keyword>
<dbReference type="InterPro" id="IPR050241">
    <property type="entry name" value="NAD-cap_RNA_hydrolase_NudC"/>
</dbReference>
<evidence type="ECO:0000256" key="4">
    <source>
        <dbReference type="ARBA" id="ARBA00012381"/>
    </source>
</evidence>
<dbReference type="AlphaFoldDB" id="A0A1M6XJP7"/>
<comment type="similarity">
    <text evidence="3">Belongs to the Nudix hydrolase family. NudC subfamily.</text>
</comment>
<evidence type="ECO:0000313" key="12">
    <source>
        <dbReference type="EMBL" id="SHL06171.1"/>
    </source>
</evidence>
<dbReference type="PROSITE" id="PS51462">
    <property type="entry name" value="NUDIX"/>
    <property type="match status" value="1"/>
</dbReference>
<feature type="domain" description="Nudix hydrolase" evidence="11">
    <location>
        <begin position="149"/>
        <end position="274"/>
    </location>
</feature>
<proteinExistence type="inferred from homology"/>
<sequence length="282" mass="32614">MIHEISPHRLNNEFLPNAEPWKDDIIIFAQNDMLMVGGEPGNMRFPKRQEIRSNRFVYQYLFSLDGHGVYHAIGNHTAPLPGFAYKTMREIRWQMQGPREYMYAAYTAWHLISWYEDNHFCGRCGHPTSYAAKERALECDNCGHVIYPRIIPAVVAGVINGDSILLTKYAKRNVPFYALVAGFTEIGETLEECVAREVMEETGLKVRNIRYYKSQPWGNVQDLIVGFYCEVDGDTTIQMDRDELKEALWVKREDIQGQPDDWSLTNQMMMTFKAGQEPQLSK</sequence>
<dbReference type="PANTHER" id="PTHR42904:SF6">
    <property type="entry name" value="NAD-CAPPED RNA HYDROLASE NUDT12"/>
    <property type="match status" value="1"/>
</dbReference>
<dbReference type="InterPro" id="IPR020084">
    <property type="entry name" value="NUDIX_hydrolase_CS"/>
</dbReference>
<dbReference type="PRINTS" id="PR00502">
    <property type="entry name" value="NUDIXFAMILY"/>
</dbReference>